<evidence type="ECO:0000256" key="5">
    <source>
        <dbReference type="ARBA" id="ARBA00023004"/>
    </source>
</evidence>
<gene>
    <name evidence="7" type="ORF">MTR67_019927</name>
</gene>
<feature type="transmembrane region" description="Helical" evidence="6">
    <location>
        <begin position="6"/>
        <end position="24"/>
    </location>
</feature>
<reference evidence="7" key="1">
    <citation type="submission" date="2023-08" db="EMBL/GenBank/DDBJ databases">
        <title>A de novo genome assembly of Solanum verrucosum Schlechtendal, a Mexican diploid species geographically isolated from the other diploid A-genome species in potato relatives.</title>
        <authorList>
            <person name="Hosaka K."/>
        </authorList>
    </citation>
    <scope>NUCLEOTIDE SEQUENCE</scope>
    <source>
        <tissue evidence="7">Young leaves</tissue>
    </source>
</reference>
<keyword evidence="8" id="KW-1185">Reference proteome</keyword>
<dbReference type="PANTHER" id="PTHR47955:SF8">
    <property type="entry name" value="CYTOCHROME P450 71D11-LIKE"/>
    <property type="match status" value="1"/>
</dbReference>
<dbReference type="InterPro" id="IPR002401">
    <property type="entry name" value="Cyt_P450_E_grp-I"/>
</dbReference>
<evidence type="ECO:0000313" key="7">
    <source>
        <dbReference type="EMBL" id="WMV26542.1"/>
    </source>
</evidence>
<evidence type="ECO:0008006" key="9">
    <source>
        <dbReference type="Google" id="ProtNLM"/>
    </source>
</evidence>
<dbReference type="Proteomes" id="UP001234989">
    <property type="component" value="Chromosome 4"/>
</dbReference>
<evidence type="ECO:0000256" key="2">
    <source>
        <dbReference type="ARBA" id="ARBA00022617"/>
    </source>
</evidence>
<evidence type="ECO:0000256" key="1">
    <source>
        <dbReference type="ARBA" id="ARBA00010617"/>
    </source>
</evidence>
<dbReference type="GO" id="GO:0020037">
    <property type="term" value="F:heme binding"/>
    <property type="evidence" value="ECO:0007669"/>
    <property type="project" value="InterPro"/>
</dbReference>
<dbReference type="Gene3D" id="1.10.630.10">
    <property type="entry name" value="Cytochrome P450"/>
    <property type="match status" value="1"/>
</dbReference>
<dbReference type="GO" id="GO:0016705">
    <property type="term" value="F:oxidoreductase activity, acting on paired donors, with incorporation or reduction of molecular oxygen"/>
    <property type="evidence" value="ECO:0007669"/>
    <property type="project" value="InterPro"/>
</dbReference>
<evidence type="ECO:0000313" key="8">
    <source>
        <dbReference type="Proteomes" id="UP001234989"/>
    </source>
</evidence>
<dbReference type="SUPFAM" id="SSF48264">
    <property type="entry name" value="Cytochrome P450"/>
    <property type="match status" value="1"/>
</dbReference>
<keyword evidence="6" id="KW-0812">Transmembrane</keyword>
<proteinExistence type="inferred from homology"/>
<dbReference type="InterPro" id="IPR036396">
    <property type="entry name" value="Cyt_P450_sf"/>
</dbReference>
<accession>A0AAF0TN54</accession>
<keyword evidence="3" id="KW-0479">Metal-binding</keyword>
<sequence>MEYQHFPYFTCISLVLFLSSFFLVSQKWKKSKSPNKTLPPGPWRLPFIGNLHQLMSNLPHRSLRNLSKKYGPIMHLRLGNISTIVVSSSEMAKEIMKTQDLHFVDRPQILSASIIFYDCTDIAFSSYGDYWKNMRKVCVLELLSTKMVKSVSGKIIHDRNKFIMLVKDIYSLIGGFDLTDLFPSQKWLHNISGMKSKLSKAHSKVDEILEKIVNDHRDNRAKGKKYNGESGNEDFVDALLRVMESEEFGPPITNQNIKAVILDMFLAGTETASTTIIWAFLELMKTHHLYPCATPE</sequence>
<evidence type="ECO:0000256" key="6">
    <source>
        <dbReference type="SAM" id="Phobius"/>
    </source>
</evidence>
<keyword evidence="6" id="KW-1133">Transmembrane helix</keyword>
<evidence type="ECO:0000256" key="4">
    <source>
        <dbReference type="ARBA" id="ARBA00023002"/>
    </source>
</evidence>
<dbReference type="Pfam" id="PF00067">
    <property type="entry name" value="p450"/>
    <property type="match status" value="2"/>
</dbReference>
<dbReference type="GO" id="GO:0005506">
    <property type="term" value="F:iron ion binding"/>
    <property type="evidence" value="ECO:0007669"/>
    <property type="project" value="InterPro"/>
</dbReference>
<dbReference type="EMBL" id="CP133615">
    <property type="protein sequence ID" value="WMV26542.1"/>
    <property type="molecule type" value="Genomic_DNA"/>
</dbReference>
<keyword evidence="4" id="KW-0560">Oxidoreductase</keyword>
<dbReference type="GO" id="GO:0004497">
    <property type="term" value="F:monooxygenase activity"/>
    <property type="evidence" value="ECO:0007669"/>
    <property type="project" value="InterPro"/>
</dbReference>
<evidence type="ECO:0000256" key="3">
    <source>
        <dbReference type="ARBA" id="ARBA00022723"/>
    </source>
</evidence>
<dbReference type="PANTHER" id="PTHR47955">
    <property type="entry name" value="CYTOCHROME P450 FAMILY 71 PROTEIN"/>
    <property type="match status" value="1"/>
</dbReference>
<keyword evidence="2" id="KW-0349">Heme</keyword>
<keyword evidence="6" id="KW-0472">Membrane</keyword>
<dbReference type="InterPro" id="IPR001128">
    <property type="entry name" value="Cyt_P450"/>
</dbReference>
<name>A0AAF0TN54_SOLVR</name>
<organism evidence="7 8">
    <name type="scientific">Solanum verrucosum</name>
    <dbReference type="NCBI Taxonomy" id="315347"/>
    <lineage>
        <taxon>Eukaryota</taxon>
        <taxon>Viridiplantae</taxon>
        <taxon>Streptophyta</taxon>
        <taxon>Embryophyta</taxon>
        <taxon>Tracheophyta</taxon>
        <taxon>Spermatophyta</taxon>
        <taxon>Magnoliopsida</taxon>
        <taxon>eudicotyledons</taxon>
        <taxon>Gunneridae</taxon>
        <taxon>Pentapetalae</taxon>
        <taxon>asterids</taxon>
        <taxon>lamiids</taxon>
        <taxon>Solanales</taxon>
        <taxon>Solanaceae</taxon>
        <taxon>Solanoideae</taxon>
        <taxon>Solaneae</taxon>
        <taxon>Solanum</taxon>
    </lineage>
</organism>
<protein>
    <recommendedName>
        <fullName evidence="9">Cytochrome P450</fullName>
    </recommendedName>
</protein>
<dbReference type="AlphaFoldDB" id="A0AAF0TN54"/>
<dbReference type="PRINTS" id="PR00463">
    <property type="entry name" value="EP450I"/>
</dbReference>
<keyword evidence="5" id="KW-0408">Iron</keyword>
<comment type="similarity">
    <text evidence="1">Belongs to the cytochrome P450 family.</text>
</comment>